<feature type="domain" description="Fibronectin type-III" evidence="3">
    <location>
        <begin position="837"/>
        <end position="932"/>
    </location>
</feature>
<proteinExistence type="predicted"/>
<dbReference type="Proteomes" id="UP000178367">
    <property type="component" value="Unassembled WGS sequence"/>
</dbReference>
<feature type="region of interest" description="Disordered" evidence="1">
    <location>
        <begin position="584"/>
        <end position="649"/>
    </location>
</feature>
<name>A0A1F5SIJ3_9BACT</name>
<comment type="caution">
    <text evidence="5">The sequence shown here is derived from an EMBL/GenBank/DDBJ whole genome shotgun (WGS) entry which is preliminary data.</text>
</comment>
<dbReference type="SMART" id="SM00318">
    <property type="entry name" value="SNc"/>
    <property type="match status" value="1"/>
</dbReference>
<dbReference type="InterPro" id="IPR036415">
    <property type="entry name" value="Lamin_tail_dom_sf"/>
</dbReference>
<feature type="region of interest" description="Disordered" evidence="1">
    <location>
        <begin position="1044"/>
        <end position="1074"/>
    </location>
</feature>
<evidence type="ECO:0008006" key="7">
    <source>
        <dbReference type="Google" id="ProtNLM"/>
    </source>
</evidence>
<feature type="region of interest" description="Disordered" evidence="1">
    <location>
        <begin position="401"/>
        <end position="420"/>
    </location>
</feature>
<evidence type="ECO:0000256" key="1">
    <source>
        <dbReference type="SAM" id="MobiDB-lite"/>
    </source>
</evidence>
<reference evidence="5 6" key="1">
    <citation type="journal article" date="2016" name="Nat. Commun.">
        <title>Thousands of microbial genomes shed light on interconnected biogeochemical processes in an aquifer system.</title>
        <authorList>
            <person name="Anantharaman K."/>
            <person name="Brown C.T."/>
            <person name="Hug L.A."/>
            <person name="Sharon I."/>
            <person name="Castelle C.J."/>
            <person name="Probst A.J."/>
            <person name="Thomas B.C."/>
            <person name="Singh A."/>
            <person name="Wilkins M.J."/>
            <person name="Karaoz U."/>
            <person name="Brodie E.L."/>
            <person name="Williams K.H."/>
            <person name="Hubbard S.S."/>
            <person name="Banfield J.F."/>
        </authorList>
    </citation>
    <scope>NUCLEOTIDE SEQUENCE [LARGE SCALE GENOMIC DNA]</scope>
</reference>
<dbReference type="InterPro" id="IPR008947">
    <property type="entry name" value="PLipase_C/P1_nuclease_dom_sf"/>
</dbReference>
<dbReference type="PROSITE" id="PS51841">
    <property type="entry name" value="LTD"/>
    <property type="match status" value="1"/>
</dbReference>
<dbReference type="SUPFAM" id="SSF74853">
    <property type="entry name" value="Lamin A/C globular tail domain"/>
    <property type="match status" value="1"/>
</dbReference>
<organism evidence="5 6">
    <name type="scientific">Candidatus Falkowbacteria bacterium RIFOXYA2_FULL_47_19</name>
    <dbReference type="NCBI Taxonomy" id="1797994"/>
    <lineage>
        <taxon>Bacteria</taxon>
        <taxon>Candidatus Falkowiibacteriota</taxon>
    </lineage>
</organism>
<evidence type="ECO:0000259" key="2">
    <source>
        <dbReference type="PROSITE" id="PS50830"/>
    </source>
</evidence>
<dbReference type="InterPro" id="IPR016071">
    <property type="entry name" value="Staphylococal_nuclease_OB-fold"/>
</dbReference>
<dbReference type="STRING" id="1797994.A2227_02690"/>
<dbReference type="InterPro" id="IPR001322">
    <property type="entry name" value="Lamin_tail_dom"/>
</dbReference>
<evidence type="ECO:0000313" key="6">
    <source>
        <dbReference type="Proteomes" id="UP000178367"/>
    </source>
</evidence>
<sequence length="1333" mass="144737">MENFSRFFIYLKNIMKKRIVILILAIFLFRGLAFGYDNMVIHPKLSQAAVEIYNREAGRKVSAEERGWIIAGAIAEDTDPRYLNHFYDPSTDSGLKYLGVEWDSAREWIGRQNSATGDYSVNAILENYRQDNAKRAWQGIGHILHLFQDMAVPAHTRLDPHPEGDPYEGWAWGNGSINANETSKINVGDLSVAMKELAAYTKGNFFSKETIKLEDYTVYPIESLSVNDVENKFLVNDLNGSKYYLAKIDNSGILPVYSIDDYYVHQDYWRLLAPKAAGYSAGVIEWFIREFNKIDQEKAKEEKSLLGAVKKSFAWIGDIFRAPASLAYVWGDVYRPAREEVFEKSKEAVETGKTAVEAVKSSIESGKENALAAIDAGLDAAEDISEGMAEGVRVLGEAFEPPSAAAGNSHNKEGGGDGRVSAAFEANDNKVFGDITENDAGEIRLARVIDGDTIELENGEKVRYIGVDAPELGAPGPADDECLAWVAKVRNEQLLKAGKIELMADPGGERDKYGRLLRYVYAGDMFINERLAKEGLAEAYFCLPGWKNCPLAADEARRKTIEAAASEAQSKKRGIFSGVCDTAPEKIESDKAPGEEETEGEIPLPGKKPVILFGSGPAAPVNSGESEADDAAGDDSGDTAGGAAAPSPDAEISGSIAEFYLFDLLTHSRSYTASTAVGVYADTSPGSIPGEYLLAGYGETPDIYGEGWVSAVPFVYGLESEEGFREVCLWLKNGENLVSSSTAAIILDTVPATLELLAAPPVFSSSTEALFFASSPEPLLDLSCRLDPGASAAADISLDIVYDGLTEGWHEFICEAVDLAGNVSALSYGWTVDLTAPIATITSLTIDGAAIMAAWSGSDDPSVATSGIAAFDLEFRIDGGAWREWLTGTSAVSAAFSAAESGEYEVRVRARDSSGNTSKWSEPALTTKTGEIKADHIVISEVAVNGYNSPVHEFVQLYNPTASAIDLSGWKIQYKPAIGGVWKNKTGPDGLPAANILPGAYFLIAGNKSYFYDYADYNHAAIWEFADGGGHVRLLDKNGAEADRLGYGNADEPEGEAQDDPRGNNQTYKRKAKADSAAADMAEGGYDYALGNGYDSNNNRFDFVLSDMSLPRGYFEPLHLWFFNKDKDCLLSDTVVYDSIGGDDFISSELVWPDGQGDKGLIMGEGIKIGAELSEPVDAGSLTVSFWYNDKGNEGEGSGSVQLAGEDGGILKIEFDPDRFNIAVNGNSMILDKTDIYGMLPEEERAADWIFAVLSLDSFTGQGHFHVNGRSGREFAYGRGDDPDYVSVGADEGYEYLIYKLKISRGVLPEERIRREYEEDACVLNDLYCPVFY</sequence>
<evidence type="ECO:0000259" key="4">
    <source>
        <dbReference type="PROSITE" id="PS51841"/>
    </source>
</evidence>
<dbReference type="InterPro" id="IPR035437">
    <property type="entry name" value="SNase_OB-fold_sf"/>
</dbReference>
<dbReference type="Gene3D" id="2.40.50.90">
    <property type="match status" value="1"/>
</dbReference>
<dbReference type="GO" id="GO:0004629">
    <property type="term" value="F:phospholipase C activity"/>
    <property type="evidence" value="ECO:0007669"/>
    <property type="project" value="InterPro"/>
</dbReference>
<dbReference type="Pfam" id="PF00932">
    <property type="entry name" value="LTD"/>
    <property type="match status" value="1"/>
</dbReference>
<dbReference type="GO" id="GO:0008270">
    <property type="term" value="F:zinc ion binding"/>
    <property type="evidence" value="ECO:0007669"/>
    <property type="project" value="InterPro"/>
</dbReference>
<protein>
    <recommendedName>
        <fullName evidence="7">TNase-like domain-containing protein</fullName>
    </recommendedName>
</protein>
<dbReference type="InterPro" id="IPR001531">
    <property type="entry name" value="Zn_PLipaseC"/>
</dbReference>
<dbReference type="PROSITE" id="PS50853">
    <property type="entry name" value="FN3"/>
    <property type="match status" value="1"/>
</dbReference>
<gene>
    <name evidence="5" type="ORF">A2227_02690</name>
</gene>
<accession>A0A1F5SIJ3</accession>
<dbReference type="SMART" id="SM00770">
    <property type="entry name" value="Zn_dep_PLPC"/>
    <property type="match status" value="1"/>
</dbReference>
<dbReference type="Pfam" id="PF00565">
    <property type="entry name" value="SNase"/>
    <property type="match status" value="1"/>
</dbReference>
<dbReference type="Gene3D" id="1.10.575.10">
    <property type="entry name" value="P1 Nuclease"/>
    <property type="match status" value="1"/>
</dbReference>
<feature type="compositionally biased region" description="Basic and acidic residues" evidence="1">
    <location>
        <begin position="584"/>
        <end position="594"/>
    </location>
</feature>
<dbReference type="InterPro" id="IPR003961">
    <property type="entry name" value="FN3_dom"/>
</dbReference>
<dbReference type="PROSITE" id="PS50830">
    <property type="entry name" value="TNASE_3"/>
    <property type="match status" value="1"/>
</dbReference>
<evidence type="ECO:0000259" key="3">
    <source>
        <dbReference type="PROSITE" id="PS50853"/>
    </source>
</evidence>
<feature type="domain" description="TNase-like" evidence="2">
    <location>
        <begin position="439"/>
        <end position="578"/>
    </location>
</feature>
<dbReference type="SUPFAM" id="SSF50199">
    <property type="entry name" value="Staphylococcal nuclease"/>
    <property type="match status" value="1"/>
</dbReference>
<feature type="compositionally biased region" description="Acidic residues" evidence="1">
    <location>
        <begin position="626"/>
        <end position="637"/>
    </location>
</feature>
<dbReference type="EMBL" id="MFGB01000017">
    <property type="protein sequence ID" value="OGF26101.1"/>
    <property type="molecule type" value="Genomic_DNA"/>
</dbReference>
<evidence type="ECO:0000313" key="5">
    <source>
        <dbReference type="EMBL" id="OGF26101.1"/>
    </source>
</evidence>
<dbReference type="SUPFAM" id="SSF48537">
    <property type="entry name" value="Phospholipase C/P1 nuclease"/>
    <property type="match status" value="1"/>
</dbReference>
<feature type="domain" description="LTD" evidence="4">
    <location>
        <begin position="919"/>
        <end position="1049"/>
    </location>
</feature>